<feature type="domain" description="Hedgehog/Intein (Hint)" evidence="1">
    <location>
        <begin position="129"/>
        <end position="277"/>
    </location>
</feature>
<organism evidence="2 3">
    <name type="scientific">Ruixingdingia sedimenti</name>
    <dbReference type="NCBI Taxonomy" id="3073604"/>
    <lineage>
        <taxon>Bacteria</taxon>
        <taxon>Pseudomonadati</taxon>
        <taxon>Pseudomonadota</taxon>
        <taxon>Alphaproteobacteria</taxon>
        <taxon>Rhodobacterales</taxon>
        <taxon>Paracoccaceae</taxon>
        <taxon>Ruixingdingia</taxon>
    </lineage>
</organism>
<protein>
    <submittedName>
        <fullName evidence="2">Hint domain-containing protein</fullName>
    </submittedName>
</protein>
<keyword evidence="3" id="KW-1185">Reference proteome</keyword>
<accession>A0ABU1F5L0</accession>
<sequence>MATASITVRPYDGGLIAAQLLSPATTIALVSFGGAQTGTLTDDDGILGNPGAGATYNGHPISYVGSGTAQAGINVLGVTIPFGPAVPLVVFQAGGQTYFHFPQGEPGALSGVAMVVNLTPAPYRVFTPVCFLRGTLIDTPDGPRPVETLAPGDLVRDHRGRAEEVLWTGGRRLELAMGLSADYARWLPVRIARGAFGPGLPDRDLWLSQQHRVLVAAARAELLFGAPEVLVPARGLVGMAGVTLDTGCRAVDYHHILCRRHVVLRANGLPAESLYLGDMSARHPDVAAAQEALALFPGLLAECRRMRMAFPALRMREARLLRAA</sequence>
<proteinExistence type="predicted"/>
<evidence type="ECO:0000313" key="2">
    <source>
        <dbReference type="EMBL" id="MDR5652124.1"/>
    </source>
</evidence>
<evidence type="ECO:0000313" key="3">
    <source>
        <dbReference type="Proteomes" id="UP001247754"/>
    </source>
</evidence>
<dbReference type="EMBL" id="JAVKPH010000004">
    <property type="protein sequence ID" value="MDR5652124.1"/>
    <property type="molecule type" value="Genomic_DNA"/>
</dbReference>
<dbReference type="SUPFAM" id="SSF51294">
    <property type="entry name" value="Hedgehog/intein (Hint) domain"/>
    <property type="match status" value="1"/>
</dbReference>
<name>A0ABU1F5L0_9RHOB</name>
<dbReference type="InterPro" id="IPR036844">
    <property type="entry name" value="Hint_dom_sf"/>
</dbReference>
<dbReference type="Proteomes" id="UP001247754">
    <property type="component" value="Unassembled WGS sequence"/>
</dbReference>
<comment type="caution">
    <text evidence="2">The sequence shown here is derived from an EMBL/GenBank/DDBJ whole genome shotgun (WGS) entry which is preliminary data.</text>
</comment>
<dbReference type="InterPro" id="IPR028992">
    <property type="entry name" value="Hedgehog/Intein_dom"/>
</dbReference>
<gene>
    <name evidence="2" type="ORF">RGD00_05900</name>
</gene>
<dbReference type="Pfam" id="PF13403">
    <property type="entry name" value="Hint_2"/>
    <property type="match status" value="1"/>
</dbReference>
<reference evidence="2 3" key="1">
    <citation type="submission" date="2023-09" db="EMBL/GenBank/DDBJ databases">
        <title>Xinfangfangia sedmenti sp. nov., isolated the sedment.</title>
        <authorList>
            <person name="Xu L."/>
        </authorList>
    </citation>
    <scope>NUCLEOTIDE SEQUENCE [LARGE SCALE GENOMIC DNA]</scope>
    <source>
        <strain evidence="2 3">LG-4</strain>
    </source>
</reference>
<evidence type="ECO:0000259" key="1">
    <source>
        <dbReference type="Pfam" id="PF13403"/>
    </source>
</evidence>
<dbReference type="RefSeq" id="WP_310456368.1">
    <property type="nucleotide sequence ID" value="NZ_JAVKPH010000004.1"/>
</dbReference>